<dbReference type="Gene3D" id="1.10.510.10">
    <property type="entry name" value="Transferase(Phosphotransferase) domain 1"/>
    <property type="match status" value="1"/>
</dbReference>
<protein>
    <submittedName>
        <fullName evidence="6">Casein kinase 1-like protein HD16</fullName>
    </submittedName>
</protein>
<dbReference type="InterPro" id="IPR055900">
    <property type="entry name" value="DUF7477"/>
</dbReference>
<feature type="compositionally biased region" description="Polar residues" evidence="4">
    <location>
        <begin position="89"/>
        <end position="99"/>
    </location>
</feature>
<dbReference type="PANTHER" id="PTHR33101">
    <property type="entry name" value="ROP GUANINE NUCLEOTIDE EXCHANGE FACTOR 1"/>
    <property type="match status" value="1"/>
</dbReference>
<reference evidence="6" key="1">
    <citation type="journal article" date="2018" name="Nat. Genet.">
        <title>Extensive intraspecific gene order and gene structural variations between Mo17 and other maize genomes.</title>
        <authorList>
            <person name="Sun S."/>
            <person name="Zhou Y."/>
            <person name="Chen J."/>
            <person name="Shi J."/>
            <person name="Zhao H."/>
            <person name="Zhao H."/>
            <person name="Song W."/>
            <person name="Zhang M."/>
            <person name="Cui Y."/>
            <person name="Dong X."/>
            <person name="Liu H."/>
            <person name="Ma X."/>
            <person name="Jiao Y."/>
            <person name="Wang B."/>
            <person name="Wei X."/>
            <person name="Stein J.C."/>
            <person name="Glaubitz J.C."/>
            <person name="Lu F."/>
            <person name="Yu G."/>
            <person name="Liang C."/>
            <person name="Fengler K."/>
            <person name="Li B."/>
            <person name="Rafalski A."/>
            <person name="Schnable P.S."/>
            <person name="Ware D.H."/>
            <person name="Buckler E.S."/>
            <person name="Lai J."/>
        </authorList>
    </citation>
    <scope>NUCLEOTIDE SEQUENCE [LARGE SCALE GENOMIC DNA]</scope>
    <source>
        <tissue evidence="6">Seedling</tissue>
    </source>
</reference>
<keyword evidence="2 3" id="KW-0344">Guanine-nucleotide releasing factor</keyword>
<comment type="caution">
    <text evidence="6">The sequence shown here is derived from an EMBL/GenBank/DDBJ whole genome shotgun (WGS) entry which is preliminary data.</text>
</comment>
<dbReference type="Pfam" id="PF24289">
    <property type="entry name" value="DUF7477"/>
    <property type="match status" value="1"/>
</dbReference>
<organism evidence="6">
    <name type="scientific">Zea mays</name>
    <name type="common">Maize</name>
    <dbReference type="NCBI Taxonomy" id="4577"/>
    <lineage>
        <taxon>Eukaryota</taxon>
        <taxon>Viridiplantae</taxon>
        <taxon>Streptophyta</taxon>
        <taxon>Embryophyta</taxon>
        <taxon>Tracheophyta</taxon>
        <taxon>Spermatophyta</taxon>
        <taxon>Magnoliopsida</taxon>
        <taxon>Liliopsida</taxon>
        <taxon>Poales</taxon>
        <taxon>Poaceae</taxon>
        <taxon>PACMAD clade</taxon>
        <taxon>Panicoideae</taxon>
        <taxon>Andropogonodae</taxon>
        <taxon>Andropogoneae</taxon>
        <taxon>Tripsacinae</taxon>
        <taxon>Zea</taxon>
    </lineage>
</organism>
<feature type="compositionally biased region" description="Acidic residues" evidence="4">
    <location>
        <begin position="30"/>
        <end position="44"/>
    </location>
</feature>
<evidence type="ECO:0000256" key="3">
    <source>
        <dbReference type="PROSITE-ProRule" id="PRU00663"/>
    </source>
</evidence>
<feature type="region of interest" description="Disordered" evidence="4">
    <location>
        <begin position="30"/>
        <end position="124"/>
    </location>
</feature>
<dbReference type="Gene3D" id="1.10.10.60">
    <property type="entry name" value="Homeodomain-like"/>
    <property type="match status" value="1"/>
</dbReference>
<dbReference type="GO" id="GO:0016301">
    <property type="term" value="F:kinase activity"/>
    <property type="evidence" value="ECO:0007669"/>
    <property type="project" value="UniProtKB-KW"/>
</dbReference>
<keyword evidence="6" id="KW-0808">Transferase</keyword>
<evidence type="ECO:0000313" key="6">
    <source>
        <dbReference type="EMBL" id="PWZ13157.1"/>
    </source>
</evidence>
<dbReference type="InterPro" id="IPR009057">
    <property type="entry name" value="Homeodomain-like_sf"/>
</dbReference>
<dbReference type="CDD" id="cd00086">
    <property type="entry name" value="homeodomain"/>
    <property type="match status" value="1"/>
</dbReference>
<evidence type="ECO:0000256" key="1">
    <source>
        <dbReference type="ARBA" id="ARBA00004123"/>
    </source>
</evidence>
<feature type="compositionally biased region" description="Polar residues" evidence="4">
    <location>
        <begin position="46"/>
        <end position="67"/>
    </location>
</feature>
<dbReference type="ExpressionAtlas" id="A0A3L6DZ11">
    <property type="expression patterns" value="baseline and differential"/>
</dbReference>
<dbReference type="InterPro" id="IPR005512">
    <property type="entry name" value="PRONE_dom"/>
</dbReference>
<comment type="subcellular location">
    <subcellularLocation>
        <location evidence="1">Nucleus</location>
    </subcellularLocation>
</comment>
<feature type="compositionally biased region" description="Basic and acidic residues" evidence="4">
    <location>
        <begin position="78"/>
        <end position="88"/>
    </location>
</feature>
<accession>A0A3L6DZ11</accession>
<dbReference type="InterPro" id="IPR038937">
    <property type="entry name" value="RopGEF"/>
</dbReference>
<keyword evidence="6" id="KW-0418">Kinase</keyword>
<evidence type="ECO:0000256" key="2">
    <source>
        <dbReference type="ARBA" id="ARBA00022658"/>
    </source>
</evidence>
<feature type="compositionally biased region" description="Polar residues" evidence="4">
    <location>
        <begin position="107"/>
        <end position="124"/>
    </location>
</feature>
<dbReference type="GO" id="GO:0005634">
    <property type="term" value="C:nucleus"/>
    <property type="evidence" value="ECO:0007669"/>
    <property type="project" value="UniProtKB-SubCell"/>
</dbReference>
<dbReference type="Pfam" id="PF03759">
    <property type="entry name" value="PRONE"/>
    <property type="match status" value="1"/>
</dbReference>
<evidence type="ECO:0000259" key="5">
    <source>
        <dbReference type="PROSITE" id="PS51334"/>
    </source>
</evidence>
<name>A0A3L6DZ11_MAIZE</name>
<evidence type="ECO:0000256" key="4">
    <source>
        <dbReference type="SAM" id="MobiDB-lite"/>
    </source>
</evidence>
<dbReference type="Gene3D" id="1.20.58.2010">
    <property type="entry name" value="PRONE domain, subdomain 1"/>
    <property type="match status" value="2"/>
</dbReference>
<proteinExistence type="predicted"/>
<dbReference type="GO" id="GO:0003677">
    <property type="term" value="F:DNA binding"/>
    <property type="evidence" value="ECO:0007669"/>
    <property type="project" value="InterPro"/>
</dbReference>
<feature type="region of interest" description="Disordered" evidence="4">
    <location>
        <begin position="415"/>
        <end position="442"/>
    </location>
</feature>
<dbReference type="AlphaFoldDB" id="A0A3L6DZ11"/>
<dbReference type="PROSITE" id="PS51334">
    <property type="entry name" value="PRONE"/>
    <property type="match status" value="1"/>
</dbReference>
<gene>
    <name evidence="6" type="primary">HD16_14</name>
    <name evidence="6" type="ORF">Zm00014a_003036</name>
</gene>
<dbReference type="EMBL" id="NCVQ01000008">
    <property type="protein sequence ID" value="PWZ13157.1"/>
    <property type="molecule type" value="Genomic_DNA"/>
</dbReference>
<dbReference type="Proteomes" id="UP000251960">
    <property type="component" value="Chromosome 7"/>
</dbReference>
<dbReference type="GO" id="GO:0005085">
    <property type="term" value="F:guanyl-nucleotide exchange factor activity"/>
    <property type="evidence" value="ECO:0007669"/>
    <property type="project" value="UniProtKB-UniRule"/>
</dbReference>
<dbReference type="InterPro" id="IPR001356">
    <property type="entry name" value="HD"/>
</dbReference>
<dbReference type="PANTHER" id="PTHR33101:SF14">
    <property type="entry name" value="ROP GUANINE NUCLEOTIDE EXCHANGE FACTOR 7"/>
    <property type="match status" value="1"/>
</dbReference>
<sequence length="730" mass="82109">MAEYMLVVQSNLNQCNNEDIPLSGTKIEMESYEQESSDSSDEEWSTLSTPRKTKLQGNEKVSLTESVRSAKRCSRRAPAREHNNEHTQSEQLHGSASEQQAREQLHGSVSKQQTEVLRSNVSSGDASKCHFGPIVTQKLKEHFEKDPYPCHATKESLAQELGLTFNQEILESLRDPEFWYVEQGIAAPDCDGSASFRVAFHRRDEKWWLSVPRVPPGGLHNKTRKQLQHKRDCANQILKAAMAINSNTLAEMEVPEPYLDSLPKNGRSTLGDIIYRYITSDQFSPECLLDCLDLSMEYQALEVANRVEASVYVWRRRVAAKPVNGLGRSNSARSSWGMSYSRVLDSLASNIVTRIDDLLNIDELNEHAEHFAAIGDADCKIAVSQTAAVPSFPVPASSTPFMTAYTTPSFSPAQLASPLKKEKTSLTPGRRSQHSRGAGTKKGLMDRVGTEIKGMMISNGFYWPDALYEEFQSLRDNKNKGAASLHRILCCYCPAPFKQFLEIVTNMKFDEEPNYAKLISLFDGLIEAPASRQIRIDGALKVGQKCGRLVADLEEVEQPKKKVRLGSPAAQWISVYNARWPMKQRYHYNVADSRLSQHIEKGNDDGLYKPLGTHHGRRNWFLFSGTPYTQQSYKVVELDFLYPSEGIHRRWESGYRITSTAATNNQAAFILSMPKRKPMDETQETLRTSAFPSSHVKILIKARDVARSSARNSLSERNNLKAMGHYGLKG</sequence>
<dbReference type="SUPFAM" id="SSF46689">
    <property type="entry name" value="Homeodomain-like"/>
    <property type="match status" value="1"/>
</dbReference>
<feature type="domain" description="PRONE" evidence="5">
    <location>
        <begin position="163"/>
        <end position="372"/>
    </location>
</feature>